<evidence type="ECO:0000313" key="3">
    <source>
        <dbReference type="Proteomes" id="UP000070054"/>
    </source>
</evidence>
<sequence>MQPTSSVVWLEQHQPGRHRDLTSDGWRHANRESSMAAAQRVPNFVKGQSTGQASSSLDLNLIHQSALKRPEWGQAGVEVPLSQGSHSGWLNLPLRLFDAMSAIIRSPTRSEAHSVSARHIAVRPFVASATSGTSRSQLKRLCVVPYTVNGNPRQSMPESPGLTVLTPPPPLKTADPMIQELDFRLWHRLPRQSKRSSDHQPALSAANTRVQSFGSRNGSCEFARTLATSKCLALTAHMVACQAESLLTTTMAVANELSSLALWSASIASELLNVRPSIETLPPSELRDRSVTVMKLTVTPPPTAHFIPHPECCADGEEVGFINVAVSYQREPISKISFSLLFMFTT</sequence>
<keyword evidence="3" id="KW-1185">Reference proteome</keyword>
<reference evidence="2 3" key="1">
    <citation type="submission" date="2014-02" db="EMBL/GenBank/DDBJ databases">
        <title>The genome sequence of Colletotrichum nymphaeae SA-01.</title>
        <authorList>
            <person name="Baroncelli R."/>
            <person name="Thon M.R."/>
        </authorList>
    </citation>
    <scope>NUCLEOTIDE SEQUENCE [LARGE SCALE GENOMIC DNA]</scope>
    <source>
        <strain evidence="2 3">SA-01</strain>
    </source>
</reference>
<comment type="caution">
    <text evidence="2">The sequence shown here is derived from an EMBL/GenBank/DDBJ whole genome shotgun (WGS) entry which is preliminary data.</text>
</comment>
<evidence type="ECO:0000313" key="2">
    <source>
        <dbReference type="EMBL" id="KXH60880.1"/>
    </source>
</evidence>
<dbReference type="EMBL" id="JEMN01000465">
    <property type="protein sequence ID" value="KXH60880.1"/>
    <property type="molecule type" value="Genomic_DNA"/>
</dbReference>
<dbReference type="AlphaFoldDB" id="A0A135UKF9"/>
<evidence type="ECO:0000256" key="1">
    <source>
        <dbReference type="SAM" id="MobiDB-lite"/>
    </source>
</evidence>
<protein>
    <submittedName>
        <fullName evidence="2">Uncharacterized protein</fullName>
    </submittedName>
</protein>
<name>A0A135UKF9_9PEZI</name>
<gene>
    <name evidence="2" type="ORF">CNYM01_12628</name>
</gene>
<proteinExistence type="predicted"/>
<accession>A0A135UKF9</accession>
<feature type="compositionally biased region" description="Polar residues" evidence="1">
    <location>
        <begin position="205"/>
        <end position="215"/>
    </location>
</feature>
<dbReference type="Proteomes" id="UP000070054">
    <property type="component" value="Unassembled WGS sequence"/>
</dbReference>
<feature type="region of interest" description="Disordered" evidence="1">
    <location>
        <begin position="152"/>
        <end position="173"/>
    </location>
</feature>
<feature type="region of interest" description="Disordered" evidence="1">
    <location>
        <begin position="1"/>
        <end position="24"/>
    </location>
</feature>
<feature type="region of interest" description="Disordered" evidence="1">
    <location>
        <begin position="194"/>
        <end position="215"/>
    </location>
</feature>
<organism evidence="2 3">
    <name type="scientific">Colletotrichum nymphaeae SA-01</name>
    <dbReference type="NCBI Taxonomy" id="1460502"/>
    <lineage>
        <taxon>Eukaryota</taxon>
        <taxon>Fungi</taxon>
        <taxon>Dikarya</taxon>
        <taxon>Ascomycota</taxon>
        <taxon>Pezizomycotina</taxon>
        <taxon>Sordariomycetes</taxon>
        <taxon>Hypocreomycetidae</taxon>
        <taxon>Glomerellales</taxon>
        <taxon>Glomerellaceae</taxon>
        <taxon>Colletotrichum</taxon>
        <taxon>Colletotrichum acutatum species complex</taxon>
    </lineage>
</organism>